<dbReference type="ExpressionAtlas" id="F6UH11">
    <property type="expression patterns" value="baseline and differential"/>
</dbReference>
<evidence type="ECO:0000256" key="7">
    <source>
        <dbReference type="PIRNR" id="PIRNR036893"/>
    </source>
</evidence>
<dbReference type="Gene3D" id="2.40.128.20">
    <property type="match status" value="1"/>
</dbReference>
<keyword evidence="4" id="KW-0964">Secreted</keyword>
<dbReference type="InterPro" id="IPR002449">
    <property type="entry name" value="Retinol-bd/Purpurin"/>
</dbReference>
<keyword evidence="7 14" id="KW-0732">Signal</keyword>
<dbReference type="InterPro" id="IPR022272">
    <property type="entry name" value="Lipocalin_CS"/>
</dbReference>
<dbReference type="EMBL" id="BC089684">
    <property type="protein sequence ID" value="AAH89684.1"/>
    <property type="molecule type" value="mRNA"/>
</dbReference>
<protein>
    <submittedName>
        <fullName evidence="11">MGC107934 protein</fullName>
    </submittedName>
    <submittedName>
        <fullName evidence="12 15">Retinol-binding protein 4</fullName>
    </submittedName>
    <submittedName>
        <fullName evidence="14">Retinol-binding protein 4 precursor</fullName>
    </submittedName>
</protein>
<dbReference type="AGR" id="Xenbase:XB-GENE-5841608"/>
<dbReference type="SUPFAM" id="SSF50814">
    <property type="entry name" value="Lipocalins"/>
    <property type="match status" value="1"/>
</dbReference>
<dbReference type="STRING" id="8364.ENSXETP00000008077"/>
<reference evidence="14" key="1">
    <citation type="journal article" date="2002" name="Dev. Dyn.">
        <title>Genetic and genomic tools for Xenopus research: The NIH Xenopus initiative.</title>
        <authorList>
            <person name="Klein S.L."/>
            <person name="Strausberg R.L."/>
            <person name="Wagner L."/>
            <person name="Pontius J."/>
            <person name="Clifton S.W."/>
            <person name="Richardson P."/>
        </authorList>
    </citation>
    <scope>NUCLEOTIDE SEQUENCE</scope>
</reference>
<dbReference type="Xenbase" id="XB-GENE-5841608">
    <property type="gene designation" value="rbp4"/>
</dbReference>
<name>F6UH11_XENTR</name>
<evidence type="ECO:0000256" key="9">
    <source>
        <dbReference type="RuleBase" id="RU003695"/>
    </source>
</evidence>
<keyword evidence="5" id="KW-0683">Retinol-binding</keyword>
<dbReference type="OMA" id="KYWGMAS"/>
<evidence type="ECO:0000313" key="11">
    <source>
        <dbReference type="EMBL" id="AAH89684.1"/>
    </source>
</evidence>
<evidence type="ECO:0000313" key="13">
    <source>
        <dbReference type="Proteomes" id="UP000008143"/>
    </source>
</evidence>
<sequence length="199" mass="22867">MAKVALGLLIALGFLGSCLADRDCRVDTFEVMKDFNKERYAGVWYAVAKKDPDGLFLLDNIVANFKYDPNDKKMTATAKGRVRILEKLELCANMVGTFIETKNPAKYKMKYHGALAILERGLDDHWIVDTDYTTYAITYACRRRNFDGTCDDSYSFVFSRSKDGLPLDAQRIVRKRQEQLCLERKYRSVPHNGYCETEQ</sequence>
<dbReference type="Bgee" id="ENSXETG00000003731">
    <property type="expression patterns" value="Expressed in liver and 10 other cell types or tissues"/>
</dbReference>
<evidence type="ECO:0000256" key="1">
    <source>
        <dbReference type="ARBA" id="ARBA00004613"/>
    </source>
</evidence>
<feature type="chain" id="PRO_5033206144" evidence="7 14">
    <location>
        <begin position="21"/>
        <end position="199"/>
    </location>
</feature>
<dbReference type="eggNOG" id="ENOG502RXEW">
    <property type="taxonomic scope" value="Eukaryota"/>
</dbReference>
<dbReference type="PANTHER" id="PTHR11873">
    <property type="entry name" value="RETINOL-BINDING PROTEIN 4"/>
    <property type="match status" value="1"/>
</dbReference>
<feature type="domain" description="Lipocalin/cytosolic fatty-acid binding" evidence="10">
    <location>
        <begin position="41"/>
        <end position="164"/>
    </location>
</feature>
<dbReference type="GO" id="GO:0034633">
    <property type="term" value="P:retinol transport"/>
    <property type="evidence" value="ECO:0000318"/>
    <property type="project" value="GO_Central"/>
</dbReference>
<dbReference type="InterPro" id="IPR000566">
    <property type="entry name" value="Lipocln_cytosolic_FA-bd_dom"/>
</dbReference>
<dbReference type="OrthoDB" id="9923952at2759"/>
<evidence type="ECO:0000313" key="14">
    <source>
        <dbReference type="RefSeq" id="NP_001015748.1"/>
    </source>
</evidence>
<dbReference type="GO" id="GO:0019841">
    <property type="term" value="F:retinol binding"/>
    <property type="evidence" value="ECO:0000318"/>
    <property type="project" value="GO_Central"/>
</dbReference>
<dbReference type="PRINTS" id="PR01174">
    <property type="entry name" value="RETINOLBNDNG"/>
</dbReference>
<dbReference type="PIRSF" id="PIRSF500204">
    <property type="entry name" value="RBP_purpurin"/>
    <property type="match status" value="1"/>
</dbReference>
<evidence type="ECO:0000313" key="15">
    <source>
        <dbReference type="RefSeq" id="XP_031760912.1"/>
    </source>
</evidence>
<dbReference type="PIRSF" id="PIRSF036893">
    <property type="entry name" value="Lipocalin_ApoD"/>
    <property type="match status" value="1"/>
</dbReference>
<dbReference type="FunFam" id="2.40.128.20:FF:000004">
    <property type="entry name" value="Retinol-binding protein 4"/>
    <property type="match status" value="1"/>
</dbReference>
<dbReference type="AlphaFoldDB" id="F6UH11"/>
<evidence type="ECO:0000256" key="6">
    <source>
        <dbReference type="ARBA" id="ARBA00023157"/>
    </source>
</evidence>
<feature type="disulfide bond" evidence="8">
    <location>
        <begin position="24"/>
        <end position="181"/>
    </location>
</feature>
<accession>F6UH11</accession>
<feature type="signal peptide" evidence="7">
    <location>
        <begin position="1"/>
        <end position="20"/>
    </location>
</feature>
<evidence type="ECO:0000256" key="4">
    <source>
        <dbReference type="ARBA" id="ARBA00022525"/>
    </source>
</evidence>
<evidence type="ECO:0000259" key="10">
    <source>
        <dbReference type="Pfam" id="PF00061"/>
    </source>
</evidence>
<keyword evidence="3" id="KW-0813">Transport</keyword>
<dbReference type="GO" id="GO:0032526">
    <property type="term" value="P:response to retinoic acid"/>
    <property type="evidence" value="ECO:0007669"/>
    <property type="project" value="Ensembl"/>
</dbReference>
<dbReference type="GeneTree" id="ENSGT00510000047107"/>
<dbReference type="Pfam" id="PF00061">
    <property type="entry name" value="Lipocalin"/>
    <property type="match status" value="1"/>
</dbReference>
<gene>
    <name evidence="12 14 15 16" type="primary">rbp4</name>
    <name evidence="11" type="synonym">MGC107934</name>
    <name evidence="14 15" type="synonym">srbp</name>
</gene>
<evidence type="ECO:0000256" key="8">
    <source>
        <dbReference type="PIRSR" id="PIRSR036893-50"/>
    </source>
</evidence>
<keyword evidence="6 8" id="KW-1015">Disulfide bond</keyword>
<dbReference type="InterPro" id="IPR022271">
    <property type="entry name" value="Lipocalin_ApoD"/>
</dbReference>
<dbReference type="DNASU" id="548465"/>
<reference evidence="12" key="4">
    <citation type="submission" date="2011-06" db="UniProtKB">
        <authorList>
            <consortium name="Ensembl"/>
        </authorList>
    </citation>
    <scope>IDENTIFICATION</scope>
</reference>
<comment type="similarity">
    <text evidence="2 7 9">Belongs to the calycin superfamily. Lipocalin family.</text>
</comment>
<dbReference type="HOGENOM" id="CLU_094618_0_0_1"/>
<reference evidence="12" key="3">
    <citation type="journal article" date="2010" name="Science">
        <title>The genome of the Western clawed frog Xenopus tropicalis.</title>
        <authorList>
            <person name="Hellsten U."/>
            <person name="Harland R.M."/>
            <person name="Gilchrist M.J."/>
            <person name="Hendrix D."/>
            <person name="Jurka J."/>
            <person name="Kapitonov V."/>
            <person name="Ovcharenko I."/>
            <person name="Putnam N.H."/>
            <person name="Shu S."/>
            <person name="Taher L."/>
            <person name="Blitz I.L."/>
            <person name="Blumberg B."/>
            <person name="Dichmann D.S."/>
            <person name="Dubchak I."/>
            <person name="Amaya E."/>
            <person name="Detter J.C."/>
            <person name="Fletcher R."/>
            <person name="Gerhard D.S."/>
            <person name="Goodstein D."/>
            <person name="Graves T."/>
            <person name="Grigoriev I.V."/>
            <person name="Grimwood J."/>
            <person name="Kawashima T."/>
            <person name="Lindquist E."/>
            <person name="Lucas S.M."/>
            <person name="Mead P.E."/>
            <person name="Mitros T."/>
            <person name="Ogino H."/>
            <person name="Ohta Y."/>
            <person name="Poliakov A.V."/>
            <person name="Pollet N."/>
            <person name="Robert J."/>
            <person name="Salamov A."/>
            <person name="Sater A.K."/>
            <person name="Schmutz J."/>
            <person name="Terry A."/>
            <person name="Vize P.D."/>
            <person name="Warren W.C."/>
            <person name="Wells D."/>
            <person name="Wills A."/>
            <person name="Wilson R.K."/>
            <person name="Zimmerman L.B."/>
            <person name="Zorn A.M."/>
            <person name="Grainger R."/>
            <person name="Grammer T."/>
            <person name="Khokha M.K."/>
            <person name="Richardson P.M."/>
            <person name="Rokhsar D.S."/>
        </authorList>
    </citation>
    <scope>NUCLEOTIDE SEQUENCE [LARGE SCALE GENOMIC DNA]</scope>
    <source>
        <strain evidence="12">Nigerian</strain>
    </source>
</reference>
<dbReference type="PROSITE" id="PS00213">
    <property type="entry name" value="LIPOCALIN"/>
    <property type="match status" value="1"/>
</dbReference>
<dbReference type="CTD" id="5950"/>
<dbReference type="PANTHER" id="PTHR11873:SF2">
    <property type="entry name" value="RETINOL-BINDING PROTEIN 4"/>
    <property type="match status" value="1"/>
</dbReference>
<evidence type="ECO:0000313" key="12">
    <source>
        <dbReference type="Ensembl" id="ENSXETP00000008077"/>
    </source>
</evidence>
<dbReference type="GO" id="GO:0005615">
    <property type="term" value="C:extracellular space"/>
    <property type="evidence" value="ECO:0000318"/>
    <property type="project" value="GO_Central"/>
</dbReference>
<dbReference type="Reactome" id="R-XTR-2453902">
    <property type="pathway name" value="The canonical retinoid cycle in rods (twilight vision)"/>
</dbReference>
<dbReference type="InterPro" id="IPR012674">
    <property type="entry name" value="Calycin"/>
</dbReference>
<dbReference type="Proteomes" id="UP000008143">
    <property type="component" value="Chromosome 7"/>
</dbReference>
<organism evidence="12">
    <name type="scientific">Xenopus tropicalis</name>
    <name type="common">Western clawed frog</name>
    <name type="synonym">Silurana tropicalis</name>
    <dbReference type="NCBI Taxonomy" id="8364"/>
    <lineage>
        <taxon>Eukaryota</taxon>
        <taxon>Metazoa</taxon>
        <taxon>Chordata</taxon>
        <taxon>Craniata</taxon>
        <taxon>Vertebrata</taxon>
        <taxon>Euteleostomi</taxon>
        <taxon>Amphibia</taxon>
        <taxon>Batrachia</taxon>
        <taxon>Anura</taxon>
        <taxon>Pipoidea</taxon>
        <taxon>Pipidae</taxon>
        <taxon>Xenopodinae</taxon>
        <taxon>Xenopus</taxon>
        <taxon>Silurana</taxon>
    </lineage>
</organism>
<reference evidence="14 15" key="5">
    <citation type="submission" date="2025-04" db="UniProtKB">
        <authorList>
            <consortium name="RefSeq"/>
        </authorList>
    </citation>
    <scope>IDENTIFICATION</scope>
    <source>
        <strain evidence="15">Nigerian</strain>
        <tissue evidence="15">Liver and blood</tissue>
    </source>
</reference>
<dbReference type="PROSITE" id="PS51257">
    <property type="entry name" value="PROKAR_LIPOPROTEIN"/>
    <property type="match status" value="1"/>
</dbReference>
<dbReference type="PaxDb" id="8364-ENSXETP00000008077"/>
<dbReference type="SMR" id="F6UH11"/>
<dbReference type="RefSeq" id="XP_031760912.1">
    <property type="nucleotide sequence ID" value="XM_031905052.1"/>
</dbReference>
<comment type="subcellular location">
    <subcellularLocation>
        <location evidence="1">Secreted</location>
    </subcellularLocation>
</comment>
<proteinExistence type="evidence at transcript level"/>
<evidence type="ECO:0000256" key="2">
    <source>
        <dbReference type="ARBA" id="ARBA00006889"/>
    </source>
</evidence>
<dbReference type="KEGG" id="xtr:548465"/>
<dbReference type="GO" id="GO:0001889">
    <property type="term" value="P:liver development"/>
    <property type="evidence" value="ECO:0007669"/>
    <property type="project" value="Ensembl"/>
</dbReference>
<evidence type="ECO:0000313" key="16">
    <source>
        <dbReference type="Xenbase" id="XB-GENE-5841608"/>
    </source>
</evidence>
<dbReference type="GeneID" id="548465"/>
<keyword evidence="13" id="KW-1185">Reference proteome</keyword>
<dbReference type="RefSeq" id="NP_001015748.1">
    <property type="nucleotide sequence ID" value="NM_001015748.1"/>
</dbReference>
<evidence type="ECO:0000256" key="5">
    <source>
        <dbReference type="ARBA" id="ARBA00023072"/>
    </source>
</evidence>
<reference evidence="11" key="2">
    <citation type="submission" date="2005-02" db="EMBL/GenBank/DDBJ databases">
        <authorList>
            <consortium name="NIH - Xenopus Gene Collection (XGC) project"/>
        </authorList>
    </citation>
    <scope>NUCLEOTIDE SEQUENCE [LARGE SCALE MRNA]</scope>
    <source>
        <tissue evidence="11">Whole body</tissue>
    </source>
</reference>
<dbReference type="GO" id="GO:0034632">
    <property type="term" value="F:retinol transmembrane transporter activity"/>
    <property type="evidence" value="ECO:0007669"/>
    <property type="project" value="InterPro"/>
</dbReference>
<evidence type="ECO:0000256" key="3">
    <source>
        <dbReference type="ARBA" id="ARBA00022448"/>
    </source>
</evidence>
<accession>Q5EBG1</accession>
<feature type="disulfide bond" evidence="8">
    <location>
        <begin position="141"/>
        <end position="150"/>
    </location>
</feature>
<dbReference type="Ensembl" id="ENSXETT00000008077">
    <property type="protein sequence ID" value="ENSXETP00000008077"/>
    <property type="gene ID" value="ENSXETG00000003731"/>
</dbReference>
<dbReference type="Reactome" id="R-XTR-975634">
    <property type="pathway name" value="Retinoid metabolism and transport"/>
</dbReference>
<feature type="disulfide bond" evidence="8">
    <location>
        <begin position="91"/>
        <end position="195"/>
    </location>
</feature>